<evidence type="ECO:0000313" key="3">
    <source>
        <dbReference type="Proteomes" id="UP000271889"/>
    </source>
</evidence>
<dbReference type="EMBL" id="UYRV01105677">
    <property type="protein sequence ID" value="VDN21478.1"/>
    <property type="molecule type" value="Genomic_DNA"/>
</dbReference>
<protein>
    <submittedName>
        <fullName evidence="2">Uncharacterized protein</fullName>
    </submittedName>
</protein>
<accession>A0A3P7MG85</accession>
<dbReference type="Proteomes" id="UP000271889">
    <property type="component" value="Unassembled WGS sequence"/>
</dbReference>
<organism evidence="2 3">
    <name type="scientific">Cylicostephanus goldi</name>
    <name type="common">Nematode worm</name>
    <dbReference type="NCBI Taxonomy" id="71465"/>
    <lineage>
        <taxon>Eukaryota</taxon>
        <taxon>Metazoa</taxon>
        <taxon>Ecdysozoa</taxon>
        <taxon>Nematoda</taxon>
        <taxon>Chromadorea</taxon>
        <taxon>Rhabditida</taxon>
        <taxon>Rhabditina</taxon>
        <taxon>Rhabditomorpha</taxon>
        <taxon>Strongyloidea</taxon>
        <taxon>Strongylidae</taxon>
        <taxon>Cylicostephanus</taxon>
    </lineage>
</organism>
<name>A0A3P7MG85_CYLGO</name>
<reference evidence="2 3" key="1">
    <citation type="submission" date="2018-11" db="EMBL/GenBank/DDBJ databases">
        <authorList>
            <consortium name="Pathogen Informatics"/>
        </authorList>
    </citation>
    <scope>NUCLEOTIDE SEQUENCE [LARGE SCALE GENOMIC DNA]</scope>
</reference>
<keyword evidence="3" id="KW-1185">Reference proteome</keyword>
<evidence type="ECO:0000256" key="1">
    <source>
        <dbReference type="SAM" id="MobiDB-lite"/>
    </source>
</evidence>
<evidence type="ECO:0000313" key="2">
    <source>
        <dbReference type="EMBL" id="VDN21478.1"/>
    </source>
</evidence>
<dbReference type="AlphaFoldDB" id="A0A3P7MG85"/>
<sequence length="134" mass="15202">MSEHLISYSDGRNRTLHHTYLLCHQTHADCGLARIVFDAKGDAMSEYSVEHSDTSSPTEPAVDECKENGDAPDEVNMESFREVLMNIIRETDLDITRLKNRKDMFQQLYVQYFGTGPDGSITDDGEGWCLCCIF</sequence>
<gene>
    <name evidence="2" type="ORF">CGOC_LOCUS9050</name>
</gene>
<proteinExistence type="predicted"/>
<dbReference type="OrthoDB" id="5783282at2759"/>
<feature type="region of interest" description="Disordered" evidence="1">
    <location>
        <begin position="48"/>
        <end position="73"/>
    </location>
</feature>